<keyword evidence="3 6" id="KW-0564">Palmitate</keyword>
<evidence type="ECO:0000256" key="2">
    <source>
        <dbReference type="ARBA" id="ARBA00023136"/>
    </source>
</evidence>
<dbReference type="PANTHER" id="PTHR37423:SF1">
    <property type="entry name" value="OUTER MEMBRANE PROTEIN ASSEMBLY FACTOR BAMD"/>
    <property type="match status" value="1"/>
</dbReference>
<evidence type="ECO:0000259" key="7">
    <source>
        <dbReference type="Pfam" id="PF13525"/>
    </source>
</evidence>
<protein>
    <recommendedName>
        <fullName evidence="6">Outer membrane protein assembly factor BamD</fullName>
    </recommendedName>
</protein>
<comment type="similarity">
    <text evidence="6">Belongs to the BamD family.</text>
</comment>
<dbReference type="PROSITE" id="PS51257">
    <property type="entry name" value="PROKAR_LIPOPROTEIN"/>
    <property type="match status" value="1"/>
</dbReference>
<dbReference type="CDD" id="cd15830">
    <property type="entry name" value="BamD"/>
    <property type="match status" value="1"/>
</dbReference>
<keyword evidence="2 6" id="KW-0472">Membrane</keyword>
<evidence type="ECO:0000256" key="5">
    <source>
        <dbReference type="ARBA" id="ARBA00023288"/>
    </source>
</evidence>
<keyword evidence="4 6" id="KW-0998">Cell outer membrane</keyword>
<dbReference type="OrthoDB" id="9804044at2"/>
<comment type="caution">
    <text evidence="9">The sequence shown here is derived from an EMBL/GenBank/DDBJ whole genome shotgun (WGS) entry which is preliminary data.</text>
</comment>
<dbReference type="Pfam" id="PF13525">
    <property type="entry name" value="YfiO"/>
    <property type="match status" value="1"/>
</dbReference>
<dbReference type="PANTHER" id="PTHR37423">
    <property type="entry name" value="SOLUBLE LYTIC MUREIN TRANSGLYCOSYLASE-RELATED"/>
    <property type="match status" value="1"/>
</dbReference>
<evidence type="ECO:0000256" key="4">
    <source>
        <dbReference type="ARBA" id="ARBA00023237"/>
    </source>
</evidence>
<keyword evidence="5 6" id="KW-0449">Lipoprotein</keyword>
<dbReference type="InterPro" id="IPR039565">
    <property type="entry name" value="BamD-like"/>
</dbReference>
<dbReference type="EMBL" id="PKUQ01000001">
    <property type="protein sequence ID" value="PLW78945.1"/>
    <property type="molecule type" value="Genomic_DNA"/>
</dbReference>
<dbReference type="SUPFAM" id="SSF48452">
    <property type="entry name" value="TPR-like"/>
    <property type="match status" value="1"/>
</dbReference>
<sequence length="272" mass="31033">MGFLSAKRGRFGLALVLATGLAACSSTDPSELAFEEIPAEKLYAEGLVAMETGDAKEAKKKFEELDRQHPYSNYARKSMMLTAYTHYKSGQYTECISAAKRFIALYPGDDDAPYAYYLIGQSYFKQIPDVTRDQESSERAMQAMNELIQRYPDSEYSDDARRKIRITMDQLAGKEMQIGRYYLERKEYIAAVNRFKVVVTDFQMTRQVEEGLMRLAESYLAMGITHEAQTAVAVLGHNFPQSKWYKIAYGMLNKDGLAPKVNRGSWMARLFR</sequence>
<dbReference type="InterPro" id="IPR011990">
    <property type="entry name" value="TPR-like_helical_dom_sf"/>
</dbReference>
<gene>
    <name evidence="6" type="primary">bamD</name>
    <name evidence="9" type="ORF">C0081_01525</name>
    <name evidence="8" type="ORF">C0081_19565</name>
</gene>
<proteinExistence type="inferred from homology"/>
<evidence type="ECO:0000256" key="3">
    <source>
        <dbReference type="ARBA" id="ARBA00023139"/>
    </source>
</evidence>
<accession>A0A2N5XWY4</accession>
<dbReference type="NCBIfam" id="TIGR03302">
    <property type="entry name" value="OM_YfiO"/>
    <property type="match status" value="1"/>
</dbReference>
<dbReference type="AlphaFoldDB" id="A0A2N5XWY4"/>
<keyword evidence="1 6" id="KW-0732">Signal</keyword>
<comment type="subcellular location">
    <subcellularLocation>
        <location evidence="6">Cell outer membrane</location>
        <topology evidence="6">Lipid-anchor</topology>
    </subcellularLocation>
</comment>
<comment type="function">
    <text evidence="6">Part of the outer membrane protein assembly complex, which is involved in assembly and insertion of beta-barrel proteins into the outer membrane.</text>
</comment>
<evidence type="ECO:0000313" key="9">
    <source>
        <dbReference type="EMBL" id="PLW78945.1"/>
    </source>
</evidence>
<dbReference type="EMBL" id="PKUQ01000050">
    <property type="protein sequence ID" value="PLW75538.1"/>
    <property type="molecule type" value="Genomic_DNA"/>
</dbReference>
<organism evidence="9 10">
    <name type="scientific">Cohaesibacter celericrescens</name>
    <dbReference type="NCBI Taxonomy" id="2067669"/>
    <lineage>
        <taxon>Bacteria</taxon>
        <taxon>Pseudomonadati</taxon>
        <taxon>Pseudomonadota</taxon>
        <taxon>Alphaproteobacteria</taxon>
        <taxon>Hyphomicrobiales</taxon>
        <taxon>Cohaesibacteraceae</taxon>
    </lineage>
</organism>
<dbReference type="HAMAP" id="MF_00922">
    <property type="entry name" value="OM_assembly_BamD"/>
    <property type="match status" value="1"/>
</dbReference>
<evidence type="ECO:0000256" key="6">
    <source>
        <dbReference type="HAMAP-Rule" id="MF_00922"/>
    </source>
</evidence>
<dbReference type="GO" id="GO:1990063">
    <property type="term" value="C:Bam protein complex"/>
    <property type="evidence" value="ECO:0007669"/>
    <property type="project" value="TreeGrafter"/>
</dbReference>
<name>A0A2N5XWY4_9HYPH</name>
<dbReference type="RefSeq" id="WP_101532028.1">
    <property type="nucleotide sequence ID" value="NZ_PKUQ01000001.1"/>
</dbReference>
<feature type="domain" description="Outer membrane lipoprotein BamD-like" evidence="7">
    <location>
        <begin position="37"/>
        <end position="231"/>
    </location>
</feature>
<reference evidence="9 10" key="1">
    <citation type="submission" date="2018-01" db="EMBL/GenBank/DDBJ databases">
        <title>The draft genome sequence of Cohaesibacter sp. H1304.</title>
        <authorList>
            <person name="Wang N.-N."/>
            <person name="Du Z.-J."/>
        </authorList>
    </citation>
    <scope>NUCLEOTIDE SEQUENCE [LARGE SCALE GENOMIC DNA]</scope>
    <source>
        <strain evidence="9 10">H1304</strain>
    </source>
</reference>
<comment type="subunit">
    <text evidence="6">Part of the Bam complex.</text>
</comment>
<dbReference type="Gene3D" id="1.25.40.10">
    <property type="entry name" value="Tetratricopeptide repeat domain"/>
    <property type="match status" value="1"/>
</dbReference>
<keyword evidence="10" id="KW-1185">Reference proteome</keyword>
<dbReference type="GO" id="GO:0051205">
    <property type="term" value="P:protein insertion into membrane"/>
    <property type="evidence" value="ECO:0007669"/>
    <property type="project" value="UniProtKB-UniRule"/>
</dbReference>
<evidence type="ECO:0000256" key="1">
    <source>
        <dbReference type="ARBA" id="ARBA00022729"/>
    </source>
</evidence>
<dbReference type="InterPro" id="IPR017689">
    <property type="entry name" value="BamD"/>
</dbReference>
<dbReference type="Proteomes" id="UP000234881">
    <property type="component" value="Unassembled WGS sequence"/>
</dbReference>
<evidence type="ECO:0000313" key="8">
    <source>
        <dbReference type="EMBL" id="PLW75538.1"/>
    </source>
</evidence>
<dbReference type="GO" id="GO:0043165">
    <property type="term" value="P:Gram-negative-bacterium-type cell outer membrane assembly"/>
    <property type="evidence" value="ECO:0007669"/>
    <property type="project" value="UniProtKB-UniRule"/>
</dbReference>
<evidence type="ECO:0000313" key="10">
    <source>
        <dbReference type="Proteomes" id="UP000234881"/>
    </source>
</evidence>